<feature type="compositionally biased region" description="Basic and acidic residues" evidence="1">
    <location>
        <begin position="14"/>
        <end position="28"/>
    </location>
</feature>
<dbReference type="GO" id="GO:0016757">
    <property type="term" value="F:glycosyltransferase activity"/>
    <property type="evidence" value="ECO:0007669"/>
    <property type="project" value="InterPro"/>
</dbReference>
<keyword evidence="3" id="KW-1185">Reference proteome</keyword>
<dbReference type="SUPFAM" id="SSF53448">
    <property type="entry name" value="Nucleotide-diphospho-sugar transferases"/>
    <property type="match status" value="1"/>
</dbReference>
<gene>
    <name evidence="2" type="ORF">TCAP_07126</name>
</gene>
<evidence type="ECO:0000313" key="3">
    <source>
        <dbReference type="Proteomes" id="UP000236621"/>
    </source>
</evidence>
<dbReference type="InterPro" id="IPR008441">
    <property type="entry name" value="AfumC-like_glycosyl_Trfase"/>
</dbReference>
<feature type="compositionally biased region" description="Pro residues" evidence="1">
    <location>
        <begin position="1"/>
        <end position="10"/>
    </location>
</feature>
<dbReference type="Pfam" id="PF05704">
    <property type="entry name" value="Caps_synth"/>
    <property type="match status" value="1"/>
</dbReference>
<sequence length="423" mass="48473">MKPPAEPLNPEPTVENREAQDAAPRERPPAGMALIPNEKLDLRSDEEIAAWLQTRHPVTSEKNIWAFWHSGYANMPQWVQRNIINWVHRLGLEWNVHVVDHVPDSETNIYHYVDRSFFPIAFNDYTMDGPYAGQHQADLIRLPLLWKYGGIWMDTGTILFRHVNDMGWKLIEDPNSQYEVAGFAVQTHPGRHTMLNGFIATRASNPFIRRWHDIYVALWGEATNSHNFHKHPLLRHTPLPPQPADDMLIPYLRLSQESMASYVAHIAAFERLRKIVDPSDGFNGPEYYAKHMFLTQSMKEMFYLSVVTAWSGTRQFELLSAKRSGEGAVKDETWQTAEELINYTMANSSTMKLSHGAGGFESMLADIWDKEENSQADIVPGTFAAYMTYGSAHFDQTRELEPIKLELVTEDVQHIGVLEPVEM</sequence>
<reference evidence="2 3" key="1">
    <citation type="submission" date="2017-08" db="EMBL/GenBank/DDBJ databases">
        <title>Harnessing the power of phylogenomics to disentangle the directionality and signatures of interkingdom host jumping in the parasitic fungal genus Tolypocladium.</title>
        <authorList>
            <person name="Quandt C.A."/>
            <person name="Patterson W."/>
            <person name="Spatafora J.W."/>
        </authorList>
    </citation>
    <scope>NUCLEOTIDE SEQUENCE [LARGE SCALE GENOMIC DNA]</scope>
    <source>
        <strain evidence="2 3">CBS 113982</strain>
    </source>
</reference>
<organism evidence="2 3">
    <name type="scientific">Tolypocladium capitatum</name>
    <dbReference type="NCBI Taxonomy" id="45235"/>
    <lineage>
        <taxon>Eukaryota</taxon>
        <taxon>Fungi</taxon>
        <taxon>Dikarya</taxon>
        <taxon>Ascomycota</taxon>
        <taxon>Pezizomycotina</taxon>
        <taxon>Sordariomycetes</taxon>
        <taxon>Hypocreomycetidae</taxon>
        <taxon>Hypocreales</taxon>
        <taxon>Ophiocordycipitaceae</taxon>
        <taxon>Tolypocladium</taxon>
    </lineage>
</organism>
<proteinExistence type="predicted"/>
<feature type="region of interest" description="Disordered" evidence="1">
    <location>
        <begin position="1"/>
        <end position="32"/>
    </location>
</feature>
<evidence type="ECO:0000256" key="1">
    <source>
        <dbReference type="SAM" id="MobiDB-lite"/>
    </source>
</evidence>
<dbReference type="Proteomes" id="UP000236621">
    <property type="component" value="Unassembled WGS sequence"/>
</dbReference>
<dbReference type="InterPro" id="IPR029044">
    <property type="entry name" value="Nucleotide-diphossugar_trans"/>
</dbReference>
<dbReference type="Gene3D" id="3.90.550.20">
    <property type="match status" value="1"/>
</dbReference>
<dbReference type="OrthoDB" id="409543at2759"/>
<name>A0A2K3Q4M6_9HYPO</name>
<evidence type="ECO:0000313" key="2">
    <source>
        <dbReference type="EMBL" id="PNY22481.1"/>
    </source>
</evidence>
<accession>A0A2K3Q4M6</accession>
<dbReference type="EMBL" id="NRSZ01001193">
    <property type="protein sequence ID" value="PNY22481.1"/>
    <property type="molecule type" value="Genomic_DNA"/>
</dbReference>
<protein>
    <submittedName>
        <fullName evidence="2">Uncharacterized protein</fullName>
    </submittedName>
</protein>
<dbReference type="AlphaFoldDB" id="A0A2K3Q4M6"/>
<comment type="caution">
    <text evidence="2">The sequence shown here is derived from an EMBL/GenBank/DDBJ whole genome shotgun (WGS) entry which is preliminary data.</text>
</comment>